<reference evidence="1" key="2">
    <citation type="submission" date="2020-09" db="EMBL/GenBank/DDBJ databases">
        <authorList>
            <person name="Sun Q."/>
            <person name="Zhou Y."/>
        </authorList>
    </citation>
    <scope>NUCLEOTIDE SEQUENCE</scope>
    <source>
        <strain evidence="1">CGMCC 4.7110</strain>
    </source>
</reference>
<dbReference type="Proteomes" id="UP000653411">
    <property type="component" value="Unassembled WGS sequence"/>
</dbReference>
<dbReference type="EMBL" id="BMML01000005">
    <property type="protein sequence ID" value="GGN05169.1"/>
    <property type="molecule type" value="Genomic_DNA"/>
</dbReference>
<name>A0A917XBR9_9ACTN</name>
<evidence type="ECO:0000313" key="1">
    <source>
        <dbReference type="EMBL" id="GGN05169.1"/>
    </source>
</evidence>
<sequence>MSHHQDSAAAKQDPRLDISDVYLFKGRTGTVFVMNTNPVSADKGFHPEALYEFHIDADDDAVQDLTFRFRFLATEPDGRQAWVLDRLTGYEAIDRNASGALVATGRTQEIVTTADGVNVFVGRAGDPFYLDGTVITSVVTALRNGAAVDLSAFDPQRASNLFAGTNVTAIVLEVPDELIGSGTISLWATTALDDHHGGWLQINRCANPLVSTLFDVTEAGFDDYNATDPHADLDNYGDLVRRKVAGLVAANATHSDPQGYGAAIRDVIFPDVLRYQVGTEADFGAVTRNGRGLTESAPEAMFEIVLNAPVPMGLDAGHATGTLRAVFPYLSAPA</sequence>
<comment type="caution">
    <text evidence="1">The sequence shown here is derived from an EMBL/GenBank/DDBJ whole genome shotgun (WGS) entry which is preliminary data.</text>
</comment>
<protein>
    <recommendedName>
        <fullName evidence="3">DUF4331 domain-containing protein</fullName>
    </recommendedName>
</protein>
<reference evidence="1" key="1">
    <citation type="journal article" date="2014" name="Int. J. Syst. Evol. Microbiol.">
        <title>Complete genome sequence of Corynebacterium casei LMG S-19264T (=DSM 44701T), isolated from a smear-ripened cheese.</title>
        <authorList>
            <consortium name="US DOE Joint Genome Institute (JGI-PGF)"/>
            <person name="Walter F."/>
            <person name="Albersmeier A."/>
            <person name="Kalinowski J."/>
            <person name="Ruckert C."/>
        </authorList>
    </citation>
    <scope>NUCLEOTIDE SEQUENCE</scope>
    <source>
        <strain evidence="1">CGMCC 4.7110</strain>
    </source>
</reference>
<accession>A0A917XBR9</accession>
<dbReference type="RefSeq" id="WP_189263052.1">
    <property type="nucleotide sequence ID" value="NZ_BMML01000005.1"/>
</dbReference>
<keyword evidence="2" id="KW-1185">Reference proteome</keyword>
<gene>
    <name evidence="1" type="ORF">GCM10011578_028820</name>
</gene>
<dbReference type="InterPro" id="IPR025566">
    <property type="entry name" value="DUF4331"/>
</dbReference>
<evidence type="ECO:0000313" key="2">
    <source>
        <dbReference type="Proteomes" id="UP000653411"/>
    </source>
</evidence>
<organism evidence="1 2">
    <name type="scientific">Streptomyces fuscichromogenes</name>
    <dbReference type="NCBI Taxonomy" id="1324013"/>
    <lineage>
        <taxon>Bacteria</taxon>
        <taxon>Bacillati</taxon>
        <taxon>Actinomycetota</taxon>
        <taxon>Actinomycetes</taxon>
        <taxon>Kitasatosporales</taxon>
        <taxon>Streptomycetaceae</taxon>
        <taxon>Streptomyces</taxon>
    </lineage>
</organism>
<proteinExistence type="predicted"/>
<evidence type="ECO:0008006" key="3">
    <source>
        <dbReference type="Google" id="ProtNLM"/>
    </source>
</evidence>
<dbReference type="AlphaFoldDB" id="A0A917XBR9"/>
<dbReference type="Pfam" id="PF14224">
    <property type="entry name" value="DUF4331"/>
    <property type="match status" value="2"/>
</dbReference>